<dbReference type="Proteomes" id="UP000031056">
    <property type="component" value="Unassembled WGS sequence"/>
</dbReference>
<dbReference type="GO" id="GO:0010494">
    <property type="term" value="C:cytoplasmic stress granule"/>
    <property type="evidence" value="ECO:0007669"/>
    <property type="project" value="TreeGrafter"/>
</dbReference>
<dbReference type="PANTHER" id="PTHR12854:SF7">
    <property type="entry name" value="ATAXIN-2 HOMOLOG"/>
    <property type="match status" value="1"/>
</dbReference>
<dbReference type="InParanoid" id="A0A0B2UI32"/>
<feature type="compositionally biased region" description="Basic and acidic residues" evidence="1">
    <location>
        <begin position="262"/>
        <end position="271"/>
    </location>
</feature>
<accession>A0A0B2UI32</accession>
<dbReference type="EMBL" id="JOKQ01000012">
    <property type="protein sequence ID" value="KHN68869.1"/>
    <property type="molecule type" value="Genomic_DNA"/>
</dbReference>
<feature type="region of interest" description="Disordered" evidence="1">
    <location>
        <begin position="252"/>
        <end position="271"/>
    </location>
</feature>
<proteinExistence type="predicted"/>
<evidence type="ECO:0000313" key="4">
    <source>
        <dbReference type="Proteomes" id="UP000031056"/>
    </source>
</evidence>
<dbReference type="AlphaFoldDB" id="A0A0B2UI32"/>
<dbReference type="RefSeq" id="XP_014562911.1">
    <property type="nucleotide sequence ID" value="XM_014707425.1"/>
</dbReference>
<dbReference type="InterPro" id="IPR045117">
    <property type="entry name" value="ATXN2-like"/>
</dbReference>
<dbReference type="InterPro" id="IPR009604">
    <property type="entry name" value="LsmAD_domain"/>
</dbReference>
<evidence type="ECO:0000256" key="1">
    <source>
        <dbReference type="SAM" id="MobiDB-lite"/>
    </source>
</evidence>
<dbReference type="HOGENOM" id="CLU_765104_0_0_1"/>
<protein>
    <recommendedName>
        <fullName evidence="2">LsmAD domain-containing protein</fullName>
    </recommendedName>
</protein>
<gene>
    <name evidence="3" type="ORF">M896_120910</name>
</gene>
<reference evidence="3 4" key="1">
    <citation type="journal article" date="2014" name="MBio">
        <title>The Ordospora colligata genome; evolution of extreme reduction in microsporidia and host-to-parasite horizontal gene transfer.</title>
        <authorList>
            <person name="Pombert J.-F."/>
            <person name="Haag K.L."/>
            <person name="Beidas S."/>
            <person name="Ebert D."/>
            <person name="Keeling P.J."/>
        </authorList>
    </citation>
    <scope>NUCLEOTIDE SEQUENCE [LARGE SCALE GENOMIC DNA]</scope>
    <source>
        <strain evidence="3 4">OC4</strain>
    </source>
</reference>
<dbReference type="GeneID" id="26262608"/>
<dbReference type="OrthoDB" id="2275718at2759"/>
<sequence>MDSYRIAICLKNNPSKMIGTFFANEDGMVKLENAFFESNSKIVFPTIVISESDIVGVMRVEDCEVRSIAEKSGGKNVSNEGLEHVDGEFKIDSEISNAKRTSTGGVSKIATGDCGVTHNYAEAQQEGKDWNQFEANSKLFNIDGKFDEQEYMEVIDRTCEVYKANILIAKKIENEIMHSATNDQHILEERGVKVNREEDAYSSVIRKTEGTEDAIHTETSFEGRKDKAMKLKNNTVRRKMVIEIEGLSHETGTESSGFIDGSNREDKRKGEVGRSIGVTDEKKMNGSIPKSVTYGWMNTQFESIDQMLNTMKSKFVGKLANEENDQKWGAGINWKTGAKSVISRSMKTNKAPLLGNKQIIKKGSTTK</sequence>
<dbReference type="PANTHER" id="PTHR12854">
    <property type="entry name" value="ATAXIN 2-RELATED"/>
    <property type="match status" value="1"/>
</dbReference>
<evidence type="ECO:0000259" key="2">
    <source>
        <dbReference type="SMART" id="SM01272"/>
    </source>
</evidence>
<dbReference type="SMART" id="SM01272">
    <property type="entry name" value="LsmAD"/>
    <property type="match status" value="1"/>
</dbReference>
<dbReference type="GO" id="GO:0034063">
    <property type="term" value="P:stress granule assembly"/>
    <property type="evidence" value="ECO:0007669"/>
    <property type="project" value="TreeGrafter"/>
</dbReference>
<keyword evidence="4" id="KW-1185">Reference proteome</keyword>
<name>A0A0B2UI32_9MICR</name>
<feature type="domain" description="LsmAD" evidence="2">
    <location>
        <begin position="140"/>
        <end position="207"/>
    </location>
</feature>
<dbReference type="GO" id="GO:0003729">
    <property type="term" value="F:mRNA binding"/>
    <property type="evidence" value="ECO:0007669"/>
    <property type="project" value="TreeGrafter"/>
</dbReference>
<comment type="caution">
    <text evidence="3">The sequence shown here is derived from an EMBL/GenBank/DDBJ whole genome shotgun (WGS) entry which is preliminary data.</text>
</comment>
<dbReference type="STRING" id="1354746.A0A0B2UI32"/>
<organism evidence="3 4">
    <name type="scientific">Ordospora colligata OC4</name>
    <dbReference type="NCBI Taxonomy" id="1354746"/>
    <lineage>
        <taxon>Eukaryota</taxon>
        <taxon>Fungi</taxon>
        <taxon>Fungi incertae sedis</taxon>
        <taxon>Microsporidia</taxon>
        <taxon>Ordosporidae</taxon>
        <taxon>Ordospora</taxon>
    </lineage>
</organism>
<dbReference type="Pfam" id="PF06741">
    <property type="entry name" value="LsmAD"/>
    <property type="match status" value="1"/>
</dbReference>
<evidence type="ECO:0000313" key="3">
    <source>
        <dbReference type="EMBL" id="KHN68869.1"/>
    </source>
</evidence>
<dbReference type="VEuPathDB" id="MicrosporidiaDB:M896_120910"/>